<keyword evidence="1" id="KW-1133">Transmembrane helix</keyword>
<comment type="caution">
    <text evidence="2">The sequence shown here is derived from an EMBL/GenBank/DDBJ whole genome shotgun (WGS) entry which is preliminary data.</text>
</comment>
<organism evidence="2 3">
    <name type="scientific">Elysia crispata</name>
    <name type="common">lettuce slug</name>
    <dbReference type="NCBI Taxonomy" id="231223"/>
    <lineage>
        <taxon>Eukaryota</taxon>
        <taxon>Metazoa</taxon>
        <taxon>Spiralia</taxon>
        <taxon>Lophotrochozoa</taxon>
        <taxon>Mollusca</taxon>
        <taxon>Gastropoda</taxon>
        <taxon>Heterobranchia</taxon>
        <taxon>Euthyneura</taxon>
        <taxon>Panpulmonata</taxon>
        <taxon>Sacoglossa</taxon>
        <taxon>Placobranchoidea</taxon>
        <taxon>Plakobranchidae</taxon>
        <taxon>Elysia</taxon>
    </lineage>
</organism>
<keyword evidence="3" id="KW-1185">Reference proteome</keyword>
<reference evidence="2" key="1">
    <citation type="journal article" date="2023" name="G3 (Bethesda)">
        <title>A reference genome for the long-term kleptoplast-retaining sea slug Elysia crispata morphotype clarki.</title>
        <authorList>
            <person name="Eastman K.E."/>
            <person name="Pendleton A.L."/>
            <person name="Shaikh M.A."/>
            <person name="Suttiyut T."/>
            <person name="Ogas R."/>
            <person name="Tomko P."/>
            <person name="Gavelis G."/>
            <person name="Widhalm J.R."/>
            <person name="Wisecaver J.H."/>
        </authorList>
    </citation>
    <scope>NUCLEOTIDE SEQUENCE</scope>
    <source>
        <strain evidence="2">ECLA1</strain>
    </source>
</reference>
<dbReference type="EMBL" id="JAWDGP010001678">
    <property type="protein sequence ID" value="KAK3789141.1"/>
    <property type="molecule type" value="Genomic_DNA"/>
</dbReference>
<name>A0AAE1AL38_9GAST</name>
<dbReference type="Proteomes" id="UP001283361">
    <property type="component" value="Unassembled WGS sequence"/>
</dbReference>
<keyword evidence="1" id="KW-0472">Membrane</keyword>
<protein>
    <submittedName>
        <fullName evidence="2">Uncharacterized protein</fullName>
    </submittedName>
</protein>
<keyword evidence="1" id="KW-0812">Transmembrane</keyword>
<sequence length="155" mass="18107">MGSYQDYREEDGVEDMISLNEVLTGMGVKVVEWDTSQVRTFIPGVRFKLAWESRWSSGTHHRESRWLCQDIYFYNDIDRRNVDVFKQPRISYCLILCVPLTLISLLSQSALAEGWRERVDQEKLLNRAKQGVIDMPGLCIKVYLYPWLHYLGPAS</sequence>
<evidence type="ECO:0000313" key="2">
    <source>
        <dbReference type="EMBL" id="KAK3789141.1"/>
    </source>
</evidence>
<evidence type="ECO:0000313" key="3">
    <source>
        <dbReference type="Proteomes" id="UP001283361"/>
    </source>
</evidence>
<accession>A0AAE1AL38</accession>
<evidence type="ECO:0000256" key="1">
    <source>
        <dbReference type="SAM" id="Phobius"/>
    </source>
</evidence>
<proteinExistence type="predicted"/>
<feature type="transmembrane region" description="Helical" evidence="1">
    <location>
        <begin position="90"/>
        <end position="111"/>
    </location>
</feature>
<gene>
    <name evidence="2" type="ORF">RRG08_001535</name>
</gene>
<dbReference type="AlphaFoldDB" id="A0AAE1AL38"/>